<protein>
    <recommendedName>
        <fullName evidence="5">LPXTG cell wall anchor domain-containing protein</fullName>
    </recommendedName>
</protein>
<organism evidence="3 4">
    <name type="scientific">Nonomuraea thailandensis</name>
    <dbReference type="NCBI Taxonomy" id="1188745"/>
    <lineage>
        <taxon>Bacteria</taxon>
        <taxon>Bacillati</taxon>
        <taxon>Actinomycetota</taxon>
        <taxon>Actinomycetes</taxon>
        <taxon>Streptosporangiales</taxon>
        <taxon>Streptosporangiaceae</taxon>
        <taxon>Nonomuraea</taxon>
    </lineage>
</organism>
<evidence type="ECO:0008006" key="5">
    <source>
        <dbReference type="Google" id="ProtNLM"/>
    </source>
</evidence>
<evidence type="ECO:0000313" key="3">
    <source>
        <dbReference type="EMBL" id="MCP2359662.1"/>
    </source>
</evidence>
<dbReference type="Proteomes" id="UP001139648">
    <property type="component" value="Unassembled WGS sequence"/>
</dbReference>
<keyword evidence="4" id="KW-1185">Reference proteome</keyword>
<keyword evidence="1" id="KW-0812">Transmembrane</keyword>
<reference evidence="3" key="1">
    <citation type="submission" date="2022-06" db="EMBL/GenBank/DDBJ databases">
        <title>Sequencing the genomes of 1000 actinobacteria strains.</title>
        <authorList>
            <person name="Klenk H.-P."/>
        </authorList>
    </citation>
    <scope>NUCLEOTIDE SEQUENCE</scope>
    <source>
        <strain evidence="3">DSM 46694</strain>
    </source>
</reference>
<dbReference type="NCBIfam" id="NF040672">
    <property type="entry name" value="SCO2322_fam"/>
    <property type="match status" value="1"/>
</dbReference>
<dbReference type="AlphaFoldDB" id="A0A9X2K3N9"/>
<evidence type="ECO:0000313" key="4">
    <source>
        <dbReference type="Proteomes" id="UP001139648"/>
    </source>
</evidence>
<dbReference type="InterPro" id="IPR047703">
    <property type="entry name" value="SCO2322-like"/>
</dbReference>
<proteinExistence type="predicted"/>
<dbReference type="EMBL" id="JAMZEB010000002">
    <property type="protein sequence ID" value="MCP2359662.1"/>
    <property type="molecule type" value="Genomic_DNA"/>
</dbReference>
<keyword evidence="1" id="KW-0472">Membrane</keyword>
<keyword evidence="1" id="KW-1133">Transmembrane helix</keyword>
<keyword evidence="2" id="KW-0732">Signal</keyword>
<gene>
    <name evidence="3" type="ORF">HD597_006682</name>
</gene>
<feature type="chain" id="PRO_5040763262" description="LPXTG cell wall anchor domain-containing protein" evidence="2">
    <location>
        <begin position="28"/>
        <end position="218"/>
    </location>
</feature>
<feature type="transmembrane region" description="Helical" evidence="1">
    <location>
        <begin position="187"/>
        <end position="208"/>
    </location>
</feature>
<evidence type="ECO:0000256" key="2">
    <source>
        <dbReference type="SAM" id="SignalP"/>
    </source>
</evidence>
<name>A0A9X2K3N9_9ACTN</name>
<comment type="caution">
    <text evidence="3">The sequence shown here is derived from an EMBL/GenBank/DDBJ whole genome shotgun (WGS) entry which is preliminary data.</text>
</comment>
<evidence type="ECO:0000256" key="1">
    <source>
        <dbReference type="SAM" id="Phobius"/>
    </source>
</evidence>
<accession>A0A9X2K3N9</accession>
<feature type="signal peptide" evidence="2">
    <location>
        <begin position="1"/>
        <end position="27"/>
    </location>
</feature>
<sequence>MLRAYRVVAGVALGVTAFLSLPSSALASPSPGGATRAWSVWLSDGTAWLAAAPEDSPPDGSVVGWRFSVAPDGAAWEPPGGDLPSFEAVCGRDTAGSGHKRVVLALDFGDAEADAHPGERPPAQAAPACVAGAENATTAQLLAAAAQVRVDGAGGVTSVDGYPGSPAQDGTALTAALPTTAAAGPPALLIVAGAGALALLASGTAVATRRRSRTRSGR</sequence>
<dbReference type="RefSeq" id="WP_253747063.1">
    <property type="nucleotide sequence ID" value="NZ_BAABKA010000035.1"/>
</dbReference>